<accession>A0A245ZNP3</accession>
<sequence>MRNDQGGSITAAMIAVMVAAVLQILTPLLPQLGIGEPIGARSDAVRTLITPAGWAFSIWGALYAGSLAFAIWQLLPAQRGNRLLQRVRWPAAGAFFGNAIWAAHTQVYGLSAISVAIIAWTLVCLLVIYRAGSDVRLSAGERWFVYLPLSALTAWLTVATTVNIAASLRFHGVEGGAAAALIGATIVVVAGLIAAAALVRGRGNLPYAAVFLWALAAIYAAGGQVAGLIAAACAVAALLVVGGAFVGARRVR</sequence>
<dbReference type="Proteomes" id="UP000197290">
    <property type="component" value="Unassembled WGS sequence"/>
</dbReference>
<feature type="transmembrane region" description="Helical" evidence="1">
    <location>
        <begin position="228"/>
        <end position="248"/>
    </location>
</feature>
<comment type="caution">
    <text evidence="2">The sequence shown here is derived from an EMBL/GenBank/DDBJ whole genome shotgun (WGS) entry which is preliminary data.</text>
</comment>
<keyword evidence="1" id="KW-0812">Transmembrane</keyword>
<dbReference type="AlphaFoldDB" id="A0A245ZNP3"/>
<keyword evidence="3" id="KW-1185">Reference proteome</keyword>
<keyword evidence="1" id="KW-0472">Membrane</keyword>
<dbReference type="PANTHER" id="PTHR33802">
    <property type="entry name" value="SI:CH211-161H7.5-RELATED"/>
    <property type="match status" value="1"/>
</dbReference>
<evidence type="ECO:0000256" key="1">
    <source>
        <dbReference type="SAM" id="Phobius"/>
    </source>
</evidence>
<reference evidence="2 3" key="1">
    <citation type="submission" date="2017-03" db="EMBL/GenBank/DDBJ databases">
        <title>Genome sequence of Sphingomonas dokdonensis DSM 21029.</title>
        <authorList>
            <person name="Poehlein A."/>
            <person name="Wuebbeler J.H."/>
            <person name="Steinbuechel A."/>
            <person name="Daniel R."/>
        </authorList>
    </citation>
    <scope>NUCLEOTIDE SEQUENCE [LARGE SCALE GENOMIC DNA]</scope>
    <source>
        <strain evidence="2 3">DSM 21029</strain>
    </source>
</reference>
<proteinExistence type="predicted"/>
<feature type="transmembrane region" description="Helical" evidence="1">
    <location>
        <begin position="87"/>
        <end position="104"/>
    </location>
</feature>
<keyword evidence="1" id="KW-1133">Transmembrane helix</keyword>
<feature type="transmembrane region" description="Helical" evidence="1">
    <location>
        <begin position="143"/>
        <end position="166"/>
    </location>
</feature>
<feature type="transmembrane region" description="Helical" evidence="1">
    <location>
        <begin position="12"/>
        <end position="34"/>
    </location>
</feature>
<feature type="transmembrane region" description="Helical" evidence="1">
    <location>
        <begin position="178"/>
        <end position="198"/>
    </location>
</feature>
<feature type="transmembrane region" description="Helical" evidence="1">
    <location>
        <begin position="205"/>
        <end position="222"/>
    </location>
</feature>
<organism evidence="2 3">
    <name type="scientific">Sphingomonas dokdonensis</name>
    <dbReference type="NCBI Taxonomy" id="344880"/>
    <lineage>
        <taxon>Bacteria</taxon>
        <taxon>Pseudomonadati</taxon>
        <taxon>Pseudomonadota</taxon>
        <taxon>Alphaproteobacteria</taxon>
        <taxon>Sphingomonadales</taxon>
        <taxon>Sphingomonadaceae</taxon>
        <taxon>Sphingomonas</taxon>
    </lineage>
</organism>
<gene>
    <name evidence="2" type="ORF">SPDO_13620</name>
</gene>
<feature type="transmembrane region" description="Helical" evidence="1">
    <location>
        <begin position="110"/>
        <end position="131"/>
    </location>
</feature>
<dbReference type="OrthoDB" id="5189031at2"/>
<evidence type="ECO:0000313" key="3">
    <source>
        <dbReference type="Proteomes" id="UP000197290"/>
    </source>
</evidence>
<feature type="transmembrane region" description="Helical" evidence="1">
    <location>
        <begin position="54"/>
        <end position="75"/>
    </location>
</feature>
<dbReference type="EMBL" id="NBBI01000002">
    <property type="protein sequence ID" value="OWK31353.1"/>
    <property type="molecule type" value="Genomic_DNA"/>
</dbReference>
<evidence type="ECO:0000313" key="2">
    <source>
        <dbReference type="EMBL" id="OWK31353.1"/>
    </source>
</evidence>
<protein>
    <recommendedName>
        <fullName evidence="4">TspO/MBR family protein</fullName>
    </recommendedName>
</protein>
<dbReference type="PANTHER" id="PTHR33802:SF1">
    <property type="entry name" value="XK-RELATED PROTEIN"/>
    <property type="match status" value="1"/>
</dbReference>
<evidence type="ECO:0008006" key="4">
    <source>
        <dbReference type="Google" id="ProtNLM"/>
    </source>
</evidence>
<dbReference type="RefSeq" id="WP_088366703.1">
    <property type="nucleotide sequence ID" value="NZ_NBBI01000002.1"/>
</dbReference>
<name>A0A245ZNP3_9SPHN</name>